<gene>
    <name evidence="7" type="ordered locus">Mar181_0479</name>
</gene>
<dbReference type="InterPro" id="IPR036291">
    <property type="entry name" value="NAD(P)-bd_dom_sf"/>
</dbReference>
<evidence type="ECO:0000256" key="2">
    <source>
        <dbReference type="ARBA" id="ARBA00007637"/>
    </source>
</evidence>
<accession>F6CZ86</accession>
<comment type="similarity">
    <text evidence="2">Belongs to the NAD(P)-dependent epimerase/dehydratase family.</text>
</comment>
<evidence type="ECO:0000256" key="3">
    <source>
        <dbReference type="ARBA" id="ARBA00018569"/>
    </source>
</evidence>
<keyword evidence="8" id="KW-1185">Reference proteome</keyword>
<dbReference type="SUPFAM" id="SSF51735">
    <property type="entry name" value="NAD(P)-binding Rossmann-fold domains"/>
    <property type="match status" value="1"/>
</dbReference>
<dbReference type="RefSeq" id="WP_013795019.1">
    <property type="nucleotide sequence ID" value="NC_015559.1"/>
</dbReference>
<dbReference type="PANTHER" id="PTHR43725">
    <property type="entry name" value="UDP-GLUCOSE 4-EPIMERASE"/>
    <property type="match status" value="1"/>
</dbReference>
<proteinExistence type="inferred from homology"/>
<dbReference type="STRING" id="491952.Mar181_0479"/>
<reference evidence="7 8" key="1">
    <citation type="journal article" date="2012" name="Stand. Genomic Sci.">
        <title>Complete genome sequence of Marinomonas posidonica type strain (IVIA-Po-181(T)).</title>
        <authorList>
            <person name="Lucas-Elio P."/>
            <person name="Goodwin L."/>
            <person name="Woyke T."/>
            <person name="Pitluck S."/>
            <person name="Nolan M."/>
            <person name="Kyrpides N.C."/>
            <person name="Detter J.C."/>
            <person name="Copeland A."/>
            <person name="Lu M."/>
            <person name="Bruce D."/>
            <person name="Detter C."/>
            <person name="Tapia R."/>
            <person name="Han S."/>
            <person name="Land M.L."/>
            <person name="Ivanova N."/>
            <person name="Mikhailova N."/>
            <person name="Johnston A.W."/>
            <person name="Sanchez-Amat A."/>
        </authorList>
    </citation>
    <scope>NUCLEOTIDE SEQUENCE [LARGE SCALE GENOMIC DNA]</scope>
    <source>
        <strain evidence="8">CECT 7376 / NCIMB 14433 / IVIA-Po-181</strain>
    </source>
</reference>
<sequence length="308" mass="34766">MAKPTILITGANGFLGSHLLEALLGQKYKVVVLKRSTSDLWRITHLMDQVVSYDVDLVPVKNVFEAVKIDIIVHLATLYKKVDDSSSIEDMIDVNVSFPSQLLEIGVANGVKAFVNTGTFFEYDCSYLPVDESAKLKAFNYYAKTKIAFESVLKTYSEQILINTFKLFSPFGEKDNPKLIPLIIQKGLNAEPFSLSEGLQKIDLIYVKDIVDAYMKSIDRMVDLSFKPEFEIYNLGSGHPLSIRDIVSIIEEELGRRINVNWGARADNENLVSYADVSKAKKLLSWDLNYGVRTGIKKTIEYFKIKNI</sequence>
<evidence type="ECO:0000256" key="4">
    <source>
        <dbReference type="ARBA" id="ARBA00031367"/>
    </source>
</evidence>
<dbReference type="HOGENOM" id="CLU_007383_1_7_6"/>
<dbReference type="KEGG" id="mpc:Mar181_0479"/>
<dbReference type="PRINTS" id="PR01713">
    <property type="entry name" value="NUCEPIMERASE"/>
</dbReference>
<dbReference type="Gene3D" id="3.40.50.720">
    <property type="entry name" value="NAD(P)-binding Rossmann-like Domain"/>
    <property type="match status" value="1"/>
</dbReference>
<protein>
    <recommendedName>
        <fullName evidence="3">UDP-glucose 4-epimerase</fullName>
    </recommendedName>
    <alternativeName>
        <fullName evidence="5">Galactowaldenase</fullName>
    </alternativeName>
    <alternativeName>
        <fullName evidence="4">UDP-galactose 4-epimerase</fullName>
    </alternativeName>
</protein>
<dbReference type="EMBL" id="CP002771">
    <property type="protein sequence ID" value="AEF53542.1"/>
    <property type="molecule type" value="Genomic_DNA"/>
</dbReference>
<dbReference type="AlphaFoldDB" id="F6CZ86"/>
<dbReference type="InterPro" id="IPR001509">
    <property type="entry name" value="Epimerase_deHydtase"/>
</dbReference>
<organism evidence="7 8">
    <name type="scientific">Marinomonas posidonica (strain CECT 7376 / NCIMB 14433 / IVIA-Po-181)</name>
    <dbReference type="NCBI Taxonomy" id="491952"/>
    <lineage>
        <taxon>Bacteria</taxon>
        <taxon>Pseudomonadati</taxon>
        <taxon>Pseudomonadota</taxon>
        <taxon>Gammaproteobacteria</taxon>
        <taxon>Oceanospirillales</taxon>
        <taxon>Oceanospirillaceae</taxon>
        <taxon>Marinomonas</taxon>
    </lineage>
</organism>
<dbReference type="PANTHER" id="PTHR43725:SF53">
    <property type="entry name" value="UDP-ARABINOSE 4-EPIMERASE 1"/>
    <property type="match status" value="1"/>
</dbReference>
<feature type="domain" description="NAD-dependent epimerase/dehydratase" evidence="6">
    <location>
        <begin position="6"/>
        <end position="236"/>
    </location>
</feature>
<dbReference type="OrthoDB" id="9803010at2"/>
<evidence type="ECO:0000313" key="7">
    <source>
        <dbReference type="EMBL" id="AEF53542.1"/>
    </source>
</evidence>
<evidence type="ECO:0000256" key="5">
    <source>
        <dbReference type="ARBA" id="ARBA00033067"/>
    </source>
</evidence>
<evidence type="ECO:0000313" key="8">
    <source>
        <dbReference type="Proteomes" id="UP000009230"/>
    </source>
</evidence>
<dbReference type="Pfam" id="PF01370">
    <property type="entry name" value="Epimerase"/>
    <property type="match status" value="1"/>
</dbReference>
<dbReference type="Proteomes" id="UP000009230">
    <property type="component" value="Chromosome"/>
</dbReference>
<name>F6CZ86_MARPP</name>
<dbReference type="eggNOG" id="COG0451">
    <property type="taxonomic scope" value="Bacteria"/>
</dbReference>
<comment type="pathway">
    <text evidence="1">Carbohydrate metabolism; galactose metabolism.</text>
</comment>
<evidence type="ECO:0000256" key="1">
    <source>
        <dbReference type="ARBA" id="ARBA00004947"/>
    </source>
</evidence>
<evidence type="ECO:0000259" key="6">
    <source>
        <dbReference type="Pfam" id="PF01370"/>
    </source>
</evidence>